<evidence type="ECO:0000313" key="3">
    <source>
        <dbReference type="Proteomes" id="UP000009022"/>
    </source>
</evidence>
<keyword evidence="1" id="KW-0732">Signal</keyword>
<evidence type="ECO:0000313" key="2">
    <source>
        <dbReference type="EMBL" id="EDV25802.1"/>
    </source>
</evidence>
<gene>
    <name evidence="2" type="ORF">TRIADDRAFT_55265</name>
</gene>
<dbReference type="EMBL" id="DS985244">
    <property type="protein sequence ID" value="EDV25802.1"/>
    <property type="molecule type" value="Genomic_DNA"/>
</dbReference>
<dbReference type="SUPFAM" id="SSF56496">
    <property type="entry name" value="Fibrinogen C-terminal domain-like"/>
    <property type="match status" value="1"/>
</dbReference>
<dbReference type="KEGG" id="tad:TRIADDRAFT_55265"/>
<dbReference type="eggNOG" id="ENOG502STZ8">
    <property type="taxonomic scope" value="Eukaryota"/>
</dbReference>
<proteinExistence type="predicted"/>
<dbReference type="AlphaFoldDB" id="B3RUF1"/>
<feature type="signal peptide" evidence="1">
    <location>
        <begin position="1"/>
        <end position="21"/>
    </location>
</feature>
<sequence>MAYNTLYVCLILISLLPLARLAVMKPKPATCADVRSKYQVHQNGYYTIYDSTNKPYLAFCDFRSDPGFSWTLIESISRGNAQTSNFRKSFQYNIPSNECTPNWSNYRLSKAKLATLHGATSSTHFRATCNFDSQSKTGLTSHRDYLRVSFCAYNYFLTNRGWTCAIVDYINIRGYSCSKCSIPFYSDSNNHLQSNIAYSKTKCGKFNVPDAVADERIFGNYYSFSEKFSCVTNSTSTTNWWIGGAIYD</sequence>
<feature type="chain" id="PRO_5002798311" description="Fibrinogen C-terminal domain-containing protein" evidence="1">
    <location>
        <begin position="22"/>
        <end position="248"/>
    </location>
</feature>
<accession>B3RUF1</accession>
<dbReference type="GO" id="GO:0005615">
    <property type="term" value="C:extracellular space"/>
    <property type="evidence" value="ECO:0000318"/>
    <property type="project" value="GO_Central"/>
</dbReference>
<dbReference type="CTD" id="6753048"/>
<dbReference type="PhylomeDB" id="B3RUF1"/>
<dbReference type="InParanoid" id="B3RUF1"/>
<dbReference type="InterPro" id="IPR036056">
    <property type="entry name" value="Fibrinogen-like_C"/>
</dbReference>
<evidence type="ECO:0000256" key="1">
    <source>
        <dbReference type="SAM" id="SignalP"/>
    </source>
</evidence>
<dbReference type="OMA" id="NIPSNEC"/>
<name>B3RUF1_TRIAD</name>
<dbReference type="Gene3D" id="3.90.215.10">
    <property type="entry name" value="Gamma Fibrinogen, chain A, domain 1"/>
    <property type="match status" value="1"/>
</dbReference>
<dbReference type="GeneID" id="6753048"/>
<dbReference type="RefSeq" id="XP_002111835.1">
    <property type="nucleotide sequence ID" value="XM_002111799.1"/>
</dbReference>
<keyword evidence="3" id="KW-1185">Reference proteome</keyword>
<reference evidence="2 3" key="1">
    <citation type="journal article" date="2008" name="Nature">
        <title>The Trichoplax genome and the nature of placozoans.</title>
        <authorList>
            <person name="Srivastava M."/>
            <person name="Begovic E."/>
            <person name="Chapman J."/>
            <person name="Putnam N.H."/>
            <person name="Hellsten U."/>
            <person name="Kawashima T."/>
            <person name="Kuo A."/>
            <person name="Mitros T."/>
            <person name="Salamov A."/>
            <person name="Carpenter M.L."/>
            <person name="Signorovitch A.Y."/>
            <person name="Moreno M.A."/>
            <person name="Kamm K."/>
            <person name="Grimwood J."/>
            <person name="Schmutz J."/>
            <person name="Shapiro H."/>
            <person name="Grigoriev I.V."/>
            <person name="Buss L.W."/>
            <person name="Schierwater B."/>
            <person name="Dellaporta S.L."/>
            <person name="Rokhsar D.S."/>
        </authorList>
    </citation>
    <scope>NUCLEOTIDE SEQUENCE [LARGE SCALE GENOMIC DNA]</scope>
    <source>
        <strain evidence="2 3">Grell-BS-1999</strain>
    </source>
</reference>
<dbReference type="HOGENOM" id="CLU_084880_0_0_1"/>
<dbReference type="OrthoDB" id="5977329at2759"/>
<evidence type="ECO:0008006" key="4">
    <source>
        <dbReference type="Google" id="ProtNLM"/>
    </source>
</evidence>
<organism evidence="2 3">
    <name type="scientific">Trichoplax adhaerens</name>
    <name type="common">Trichoplax reptans</name>
    <dbReference type="NCBI Taxonomy" id="10228"/>
    <lineage>
        <taxon>Eukaryota</taxon>
        <taxon>Metazoa</taxon>
        <taxon>Placozoa</taxon>
        <taxon>Uniplacotomia</taxon>
        <taxon>Trichoplacea</taxon>
        <taxon>Trichoplacidae</taxon>
        <taxon>Trichoplax</taxon>
    </lineage>
</organism>
<protein>
    <recommendedName>
        <fullName evidence="4">Fibrinogen C-terminal domain-containing protein</fullName>
    </recommendedName>
</protein>
<dbReference type="Proteomes" id="UP000009022">
    <property type="component" value="Unassembled WGS sequence"/>
</dbReference>
<dbReference type="GO" id="GO:0070492">
    <property type="term" value="F:oligosaccharide binding"/>
    <property type="evidence" value="ECO:0000318"/>
    <property type="project" value="GO_Central"/>
</dbReference>
<dbReference type="InterPro" id="IPR014716">
    <property type="entry name" value="Fibrinogen_a/b/g_C_1"/>
</dbReference>